<evidence type="ECO:0000313" key="1">
    <source>
        <dbReference type="EMBL" id="GBP25859.1"/>
    </source>
</evidence>
<evidence type="ECO:0000313" key="2">
    <source>
        <dbReference type="Proteomes" id="UP000299102"/>
    </source>
</evidence>
<dbReference type="AlphaFoldDB" id="A0A4C1UHR5"/>
<name>A0A4C1UHR5_EUMVA</name>
<sequence length="82" mass="8525">MDTGDSRENYQCIASISGRNRISDRGKSGLVKRKGAEEGVLGNGTPTTAAATERHSRAVGSILLLLGDGPFRTGSCLTGFIA</sequence>
<reference evidence="1 2" key="1">
    <citation type="journal article" date="2019" name="Commun. Biol.">
        <title>The bagworm genome reveals a unique fibroin gene that provides high tensile strength.</title>
        <authorList>
            <person name="Kono N."/>
            <person name="Nakamura H."/>
            <person name="Ohtoshi R."/>
            <person name="Tomita M."/>
            <person name="Numata K."/>
            <person name="Arakawa K."/>
        </authorList>
    </citation>
    <scope>NUCLEOTIDE SEQUENCE [LARGE SCALE GENOMIC DNA]</scope>
</reference>
<proteinExistence type="predicted"/>
<dbReference type="Proteomes" id="UP000299102">
    <property type="component" value="Unassembled WGS sequence"/>
</dbReference>
<gene>
    <name evidence="1" type="ORF">EVAR_81740_1</name>
</gene>
<organism evidence="1 2">
    <name type="scientific">Eumeta variegata</name>
    <name type="common">Bagworm moth</name>
    <name type="synonym">Eumeta japonica</name>
    <dbReference type="NCBI Taxonomy" id="151549"/>
    <lineage>
        <taxon>Eukaryota</taxon>
        <taxon>Metazoa</taxon>
        <taxon>Ecdysozoa</taxon>
        <taxon>Arthropoda</taxon>
        <taxon>Hexapoda</taxon>
        <taxon>Insecta</taxon>
        <taxon>Pterygota</taxon>
        <taxon>Neoptera</taxon>
        <taxon>Endopterygota</taxon>
        <taxon>Lepidoptera</taxon>
        <taxon>Glossata</taxon>
        <taxon>Ditrysia</taxon>
        <taxon>Tineoidea</taxon>
        <taxon>Psychidae</taxon>
        <taxon>Oiketicinae</taxon>
        <taxon>Eumeta</taxon>
    </lineage>
</organism>
<dbReference type="EMBL" id="BGZK01000173">
    <property type="protein sequence ID" value="GBP25859.1"/>
    <property type="molecule type" value="Genomic_DNA"/>
</dbReference>
<accession>A0A4C1UHR5</accession>
<protein>
    <submittedName>
        <fullName evidence="1">Uncharacterized protein</fullName>
    </submittedName>
</protein>
<keyword evidence="2" id="KW-1185">Reference proteome</keyword>
<comment type="caution">
    <text evidence="1">The sequence shown here is derived from an EMBL/GenBank/DDBJ whole genome shotgun (WGS) entry which is preliminary data.</text>
</comment>